<organism evidence="2 3">
    <name type="scientific">Lysobacter capsici AZ78</name>
    <dbReference type="NCBI Taxonomy" id="1444315"/>
    <lineage>
        <taxon>Bacteria</taxon>
        <taxon>Pseudomonadati</taxon>
        <taxon>Pseudomonadota</taxon>
        <taxon>Gammaproteobacteria</taxon>
        <taxon>Lysobacterales</taxon>
        <taxon>Lysobacteraceae</taxon>
        <taxon>Lysobacter</taxon>
    </lineage>
</organism>
<dbReference type="InterPro" id="IPR029068">
    <property type="entry name" value="Glyas_Bleomycin-R_OHBP_Dase"/>
</dbReference>
<dbReference type="OrthoDB" id="9795306at2"/>
<reference evidence="2 3" key="1">
    <citation type="journal article" date="2014" name="Genome Announc.">
        <title>Draft Genome Sequence of Lysobacter capsici AZ78, a Bacterium Antagonistic to Plant-Pathogenic Oomycetes.</title>
        <authorList>
            <person name="Puopolo G."/>
            <person name="Sonego P."/>
            <person name="Engelen K."/>
            <person name="Pertot I."/>
        </authorList>
    </citation>
    <scope>NUCLEOTIDE SEQUENCE [LARGE SCALE GENOMIC DNA]</scope>
    <source>
        <strain evidence="2 3">AZ78</strain>
    </source>
</reference>
<keyword evidence="3" id="KW-1185">Reference proteome</keyword>
<comment type="caution">
    <text evidence="2">The sequence shown here is derived from an EMBL/GenBank/DDBJ whole genome shotgun (WGS) entry which is preliminary data.</text>
</comment>
<dbReference type="Gene3D" id="3.10.180.10">
    <property type="entry name" value="2,3-Dihydroxybiphenyl 1,2-Dioxygenase, domain 1"/>
    <property type="match status" value="1"/>
</dbReference>
<feature type="domain" description="Glyoxalase/fosfomycin resistance/dioxygenase" evidence="1">
    <location>
        <begin position="6"/>
        <end position="133"/>
    </location>
</feature>
<proteinExistence type="predicted"/>
<protein>
    <submittedName>
        <fullName evidence="2">PhnB protein</fullName>
    </submittedName>
</protein>
<dbReference type="SUPFAM" id="SSF54593">
    <property type="entry name" value="Glyoxalase/Bleomycin resistance protein/Dihydroxybiphenyl dioxygenase"/>
    <property type="match status" value="1"/>
</dbReference>
<dbReference type="InterPro" id="IPR004360">
    <property type="entry name" value="Glyas_Fos-R_dOase_dom"/>
</dbReference>
<name>A0A108U9U2_9GAMM</name>
<sequence>MQLVTYLSFNGDCRQAFEFYLKTLGGKILALMPFGDQAGCDGGEFDAADRDKIMHGCYELDGCMLMGTDATASHPYQGVVGAHVALMLNDPADAERIYAALADGGSVQMPLQETFWALSYGIVTDRFGVPWMINCVRAGVGCPE</sequence>
<gene>
    <name evidence="2" type="ORF">AZ78_2758</name>
</gene>
<dbReference type="EMBL" id="JAJA02000001">
    <property type="protein sequence ID" value="KWS05207.1"/>
    <property type="molecule type" value="Genomic_DNA"/>
</dbReference>
<dbReference type="PANTHER" id="PTHR33990:SF1">
    <property type="entry name" value="PROTEIN YJDN"/>
    <property type="match status" value="1"/>
</dbReference>
<dbReference type="RefSeq" id="WP_036110806.1">
    <property type="nucleotide sequence ID" value="NZ_JAJA02000001.1"/>
</dbReference>
<dbReference type="PANTHER" id="PTHR33990">
    <property type="entry name" value="PROTEIN YJDN-RELATED"/>
    <property type="match status" value="1"/>
</dbReference>
<evidence type="ECO:0000313" key="2">
    <source>
        <dbReference type="EMBL" id="KWS05207.1"/>
    </source>
</evidence>
<dbReference type="Pfam" id="PF00903">
    <property type="entry name" value="Glyoxalase"/>
    <property type="match status" value="1"/>
</dbReference>
<dbReference type="InterPro" id="IPR028973">
    <property type="entry name" value="PhnB-like"/>
</dbReference>
<accession>A0A108U9U2</accession>
<evidence type="ECO:0000259" key="1">
    <source>
        <dbReference type="Pfam" id="PF00903"/>
    </source>
</evidence>
<evidence type="ECO:0000313" key="3">
    <source>
        <dbReference type="Proteomes" id="UP000023435"/>
    </source>
</evidence>
<dbReference type="GeneID" id="97901284"/>
<dbReference type="AlphaFoldDB" id="A0A108U9U2"/>
<dbReference type="Proteomes" id="UP000023435">
    <property type="component" value="Unassembled WGS sequence"/>
</dbReference>
<dbReference type="CDD" id="cd06588">
    <property type="entry name" value="PhnB_like"/>
    <property type="match status" value="1"/>
</dbReference>